<keyword evidence="2" id="KW-1185">Reference proteome</keyword>
<proteinExistence type="predicted"/>
<protein>
    <submittedName>
        <fullName evidence="1">Uncharacterized protein</fullName>
    </submittedName>
</protein>
<dbReference type="EMBL" id="JAQRFI010000032">
    <property type="protein sequence ID" value="MDC9590303.1"/>
    <property type="molecule type" value="Genomic_DNA"/>
</dbReference>
<evidence type="ECO:0000313" key="2">
    <source>
        <dbReference type="Proteomes" id="UP001217178"/>
    </source>
</evidence>
<name>A0ABT5LGR8_9GAMM</name>
<reference evidence="1 2" key="1">
    <citation type="submission" date="2023-02" db="EMBL/GenBank/DDBJ databases">
        <title>Entomopathogenic bacteria.</title>
        <authorList>
            <person name="Machado R.A."/>
        </authorList>
    </citation>
    <scope>NUCLEOTIDE SEQUENCE [LARGE SCALE GENOMIC DNA]</scope>
    <source>
        <strain evidence="1 2">XENO-10</strain>
    </source>
</reference>
<organism evidence="1 2">
    <name type="scientific">Xenorhabdus yunnanensis</name>
    <dbReference type="NCBI Taxonomy" id="3025878"/>
    <lineage>
        <taxon>Bacteria</taxon>
        <taxon>Pseudomonadati</taxon>
        <taxon>Pseudomonadota</taxon>
        <taxon>Gammaproteobacteria</taxon>
        <taxon>Enterobacterales</taxon>
        <taxon>Morganellaceae</taxon>
        <taxon>Xenorhabdus</taxon>
    </lineage>
</organism>
<evidence type="ECO:0000313" key="1">
    <source>
        <dbReference type="EMBL" id="MDC9590303.1"/>
    </source>
</evidence>
<sequence>METVCNLSFSGDIVASLASLGIVDSVRKHPDFKTKYKDNPDPDTRDLAFEKILKEIMLQRRKNELELYKLFANAPAFKVSWIESMQRIIEEEDIYIDIFILNTSC</sequence>
<dbReference type="Proteomes" id="UP001217178">
    <property type="component" value="Unassembled WGS sequence"/>
</dbReference>
<accession>A0ABT5LGR8</accession>
<comment type="caution">
    <text evidence="1">The sequence shown here is derived from an EMBL/GenBank/DDBJ whole genome shotgun (WGS) entry which is preliminary data.</text>
</comment>
<gene>
    <name evidence="1" type="ORF">PSI23_13635</name>
</gene>